<evidence type="ECO:0000256" key="2">
    <source>
        <dbReference type="ARBA" id="ARBA00023295"/>
    </source>
</evidence>
<dbReference type="EMBL" id="JBHSFK010000052">
    <property type="protein sequence ID" value="MFC4507168.1"/>
    <property type="molecule type" value="Genomic_DNA"/>
</dbReference>
<keyword evidence="5" id="KW-1185">Reference proteome</keyword>
<proteinExistence type="predicted"/>
<dbReference type="RefSeq" id="WP_381185335.1">
    <property type="nucleotide sequence ID" value="NZ_JBHSFK010000052.1"/>
</dbReference>
<dbReference type="SUPFAM" id="SSF53590">
    <property type="entry name" value="Nucleoside hydrolase"/>
    <property type="match status" value="1"/>
</dbReference>
<dbReference type="InterPro" id="IPR036452">
    <property type="entry name" value="Ribo_hydro-like"/>
</dbReference>
<keyword evidence="2" id="KW-0326">Glycosidase</keyword>
<reference evidence="5" key="1">
    <citation type="journal article" date="2019" name="Int. J. Syst. Evol. Microbiol.">
        <title>The Global Catalogue of Microorganisms (GCM) 10K type strain sequencing project: providing services to taxonomists for standard genome sequencing and annotation.</title>
        <authorList>
            <consortium name="The Broad Institute Genomics Platform"/>
            <consortium name="The Broad Institute Genome Sequencing Center for Infectious Disease"/>
            <person name="Wu L."/>
            <person name="Ma J."/>
        </authorList>
    </citation>
    <scope>NUCLEOTIDE SEQUENCE [LARGE SCALE GENOMIC DNA]</scope>
    <source>
        <strain evidence="5">CGMCC 4.7177</strain>
    </source>
</reference>
<dbReference type="PANTHER" id="PTHR12304:SF4">
    <property type="entry name" value="URIDINE NUCLEOSIDASE"/>
    <property type="match status" value="1"/>
</dbReference>
<evidence type="ECO:0000259" key="3">
    <source>
        <dbReference type="Pfam" id="PF01156"/>
    </source>
</evidence>
<dbReference type="GO" id="GO:0016787">
    <property type="term" value="F:hydrolase activity"/>
    <property type="evidence" value="ECO:0007669"/>
    <property type="project" value="UniProtKB-KW"/>
</dbReference>
<evidence type="ECO:0000313" key="5">
    <source>
        <dbReference type="Proteomes" id="UP001595839"/>
    </source>
</evidence>
<protein>
    <submittedName>
        <fullName evidence="4">Nucleoside hydrolase</fullName>
    </submittedName>
</protein>
<dbReference type="InterPro" id="IPR001910">
    <property type="entry name" value="Inosine/uridine_hydrolase_dom"/>
</dbReference>
<dbReference type="Proteomes" id="UP001595839">
    <property type="component" value="Unassembled WGS sequence"/>
</dbReference>
<feature type="domain" description="Inosine/uridine-preferring nucleoside hydrolase" evidence="3">
    <location>
        <begin position="4"/>
        <end position="306"/>
    </location>
</feature>
<dbReference type="Pfam" id="PF01156">
    <property type="entry name" value="IU_nuc_hydro"/>
    <property type="match status" value="1"/>
</dbReference>
<accession>A0ABV9B870</accession>
<dbReference type="Gene3D" id="3.90.245.10">
    <property type="entry name" value="Ribonucleoside hydrolase-like"/>
    <property type="match status" value="1"/>
</dbReference>
<name>A0ABV9B870_9ACTN</name>
<evidence type="ECO:0000256" key="1">
    <source>
        <dbReference type="ARBA" id="ARBA00022801"/>
    </source>
</evidence>
<gene>
    <name evidence="4" type="ORF">ACFPIH_48440</name>
</gene>
<keyword evidence="1 4" id="KW-0378">Hydrolase</keyword>
<evidence type="ECO:0000313" key="4">
    <source>
        <dbReference type="EMBL" id="MFC4507168.1"/>
    </source>
</evidence>
<sequence length="318" mass="34438">MKNLLIDTDPGMDDALAIILALKSRELRTRAVTAATGNLTSDRTAANALRVLDLLDRGDIPVGQGPLLPLDGDYPVDPFSHGSDGLAESHFPVSTRTVDPRPAPQLIVDTVNAHAGDICIAALAPLTNIALALDIDPHLPEKVTDLVIIGGSYGLTPYAWSQATGDNAVSEWNIFVDPEAAHRVFRAGFNLVAVGLDIATHPRINFRDGDLDRLRRAQTPEAALATRVVDYVKGRGYQSYCSLIDSVAVAALIDPTLIECVEVRCDVERRGELTRGMTVVERRAHHGRDDLPVIRTVSGLDFDRFLDLVTTVLSDPRT</sequence>
<comment type="caution">
    <text evidence="4">The sequence shown here is derived from an EMBL/GenBank/DDBJ whole genome shotgun (WGS) entry which is preliminary data.</text>
</comment>
<organism evidence="4 5">
    <name type="scientific">Streptomyces vulcanius</name>
    <dbReference type="NCBI Taxonomy" id="1441876"/>
    <lineage>
        <taxon>Bacteria</taxon>
        <taxon>Bacillati</taxon>
        <taxon>Actinomycetota</taxon>
        <taxon>Actinomycetes</taxon>
        <taxon>Kitasatosporales</taxon>
        <taxon>Streptomycetaceae</taxon>
        <taxon>Streptomyces</taxon>
    </lineage>
</organism>
<dbReference type="InterPro" id="IPR023186">
    <property type="entry name" value="IUNH"/>
</dbReference>
<dbReference type="PANTHER" id="PTHR12304">
    <property type="entry name" value="INOSINE-URIDINE PREFERRING NUCLEOSIDE HYDROLASE"/>
    <property type="match status" value="1"/>
</dbReference>